<dbReference type="EMBL" id="JASBNA010000002">
    <property type="protein sequence ID" value="KAK7694274.1"/>
    <property type="molecule type" value="Genomic_DNA"/>
</dbReference>
<keyword evidence="3" id="KW-0949">S-adenosyl-L-methionine</keyword>
<dbReference type="InterPro" id="IPR029063">
    <property type="entry name" value="SAM-dependent_MTases_sf"/>
</dbReference>
<evidence type="ECO:0000256" key="3">
    <source>
        <dbReference type="ARBA" id="ARBA00022691"/>
    </source>
</evidence>
<dbReference type="Gene3D" id="3.40.50.150">
    <property type="entry name" value="Vaccinia Virus protein VP39"/>
    <property type="match status" value="1"/>
</dbReference>
<name>A0AAW0GR09_9APHY</name>
<dbReference type="GO" id="GO:0008757">
    <property type="term" value="F:S-adenosylmethionine-dependent methyltransferase activity"/>
    <property type="evidence" value="ECO:0007669"/>
    <property type="project" value="TreeGrafter"/>
</dbReference>
<keyword evidence="5" id="KW-1185">Reference proteome</keyword>
<evidence type="ECO:0000256" key="2">
    <source>
        <dbReference type="ARBA" id="ARBA00022679"/>
    </source>
</evidence>
<keyword evidence="1" id="KW-0489">Methyltransferase</keyword>
<evidence type="ECO:0000256" key="1">
    <source>
        <dbReference type="ARBA" id="ARBA00022603"/>
    </source>
</evidence>
<dbReference type="GO" id="GO:0008276">
    <property type="term" value="F:protein methyltransferase activity"/>
    <property type="evidence" value="ECO:0007669"/>
    <property type="project" value="TreeGrafter"/>
</dbReference>
<dbReference type="PANTHER" id="PTHR45875">
    <property type="entry name" value="METHYLTRANSFERASE N6AMT1"/>
    <property type="match status" value="1"/>
</dbReference>
<proteinExistence type="predicted"/>
<dbReference type="AlphaFoldDB" id="A0AAW0GR09"/>
<reference evidence="4 5" key="1">
    <citation type="submission" date="2022-09" db="EMBL/GenBank/DDBJ databases">
        <authorList>
            <person name="Palmer J.M."/>
        </authorList>
    </citation>
    <scope>NUCLEOTIDE SEQUENCE [LARGE SCALE GENOMIC DNA]</scope>
    <source>
        <strain evidence="4 5">DSM 7382</strain>
    </source>
</reference>
<sequence>MMIPTPNLSHLTKEDYEFVYEPAEDTYILLDALEEDAKELREIRPLVSLEIGSGSGCVTSFIGSILGSTNTLYLTTDINVYAGRCTARTGHQNK</sequence>
<protein>
    <submittedName>
        <fullName evidence="4">Uncharacterized protein</fullName>
    </submittedName>
</protein>
<dbReference type="PANTHER" id="PTHR45875:SF1">
    <property type="entry name" value="METHYLTRANSFERASE N6AMT1"/>
    <property type="match status" value="1"/>
</dbReference>
<dbReference type="Proteomes" id="UP001385951">
    <property type="component" value="Unassembled WGS sequence"/>
</dbReference>
<organism evidence="4 5">
    <name type="scientific">Cerrena zonata</name>
    <dbReference type="NCBI Taxonomy" id="2478898"/>
    <lineage>
        <taxon>Eukaryota</taxon>
        <taxon>Fungi</taxon>
        <taxon>Dikarya</taxon>
        <taxon>Basidiomycota</taxon>
        <taxon>Agaricomycotina</taxon>
        <taxon>Agaricomycetes</taxon>
        <taxon>Polyporales</taxon>
        <taxon>Cerrenaceae</taxon>
        <taxon>Cerrena</taxon>
    </lineage>
</organism>
<accession>A0AAW0GR09</accession>
<dbReference type="InterPro" id="IPR052190">
    <property type="entry name" value="Euk-Arch_PrmC-MTase"/>
</dbReference>
<evidence type="ECO:0000313" key="4">
    <source>
        <dbReference type="EMBL" id="KAK7694274.1"/>
    </source>
</evidence>
<comment type="caution">
    <text evidence="4">The sequence shown here is derived from an EMBL/GenBank/DDBJ whole genome shotgun (WGS) entry which is preliminary data.</text>
</comment>
<dbReference type="GO" id="GO:0032259">
    <property type="term" value="P:methylation"/>
    <property type="evidence" value="ECO:0007669"/>
    <property type="project" value="UniProtKB-KW"/>
</dbReference>
<dbReference type="GO" id="GO:0035657">
    <property type="term" value="C:eRF1 methyltransferase complex"/>
    <property type="evidence" value="ECO:0007669"/>
    <property type="project" value="TreeGrafter"/>
</dbReference>
<evidence type="ECO:0000313" key="5">
    <source>
        <dbReference type="Proteomes" id="UP001385951"/>
    </source>
</evidence>
<keyword evidence="2" id="KW-0808">Transferase</keyword>
<gene>
    <name evidence="4" type="ORF">QCA50_001454</name>
</gene>